<proteinExistence type="predicted"/>
<dbReference type="GO" id="GO:0005975">
    <property type="term" value="P:carbohydrate metabolic process"/>
    <property type="evidence" value="ECO:0007669"/>
    <property type="project" value="InterPro"/>
</dbReference>
<dbReference type="InterPro" id="IPR029070">
    <property type="entry name" value="Chitinase_insertion_sf"/>
</dbReference>
<organism evidence="2 3">
    <name type="scientific">Sulfobacillus acidophilus</name>
    <dbReference type="NCBI Taxonomy" id="53633"/>
    <lineage>
        <taxon>Bacteria</taxon>
        <taxon>Bacillati</taxon>
        <taxon>Bacillota</taxon>
        <taxon>Clostridia</taxon>
        <taxon>Eubacteriales</taxon>
        <taxon>Clostridiales Family XVII. Incertae Sedis</taxon>
        <taxon>Sulfobacillus</taxon>
    </lineage>
</organism>
<dbReference type="Gene3D" id="3.20.20.80">
    <property type="entry name" value="Glycosidases"/>
    <property type="match status" value="1"/>
</dbReference>
<keyword evidence="2" id="KW-0378">Hydrolase</keyword>
<dbReference type="Pfam" id="PF00704">
    <property type="entry name" value="Glyco_hydro_18"/>
    <property type="match status" value="1"/>
</dbReference>
<reference evidence="2 3" key="1">
    <citation type="journal article" date="2014" name="BMC Genomics">
        <title>Comparison of environmental and isolate Sulfobacillus genomes reveals diverse carbon, sulfur, nitrogen, and hydrogen metabolisms.</title>
        <authorList>
            <person name="Justice N.B."/>
            <person name="Norman A."/>
            <person name="Brown C.T."/>
            <person name="Singh A."/>
            <person name="Thomas B.C."/>
            <person name="Banfield J.F."/>
        </authorList>
    </citation>
    <scope>NUCLEOTIDE SEQUENCE [LARGE SCALE GENOMIC DNA]</scope>
    <source>
        <strain evidence="2">AMDSBA3</strain>
    </source>
</reference>
<dbReference type="AlphaFoldDB" id="A0A2T2WHY9"/>
<dbReference type="GO" id="GO:0008061">
    <property type="term" value="F:chitin binding"/>
    <property type="evidence" value="ECO:0007669"/>
    <property type="project" value="InterPro"/>
</dbReference>
<dbReference type="InterPro" id="IPR001223">
    <property type="entry name" value="Glyco_hydro18_cat"/>
</dbReference>
<dbReference type="PANTHER" id="PTHR46066">
    <property type="entry name" value="CHITINASE DOMAIN-CONTAINING PROTEIN 1 FAMILY MEMBER"/>
    <property type="match status" value="1"/>
</dbReference>
<name>A0A2T2WHY9_9FIRM</name>
<dbReference type="SUPFAM" id="SSF51445">
    <property type="entry name" value="(Trans)glycosidases"/>
    <property type="match status" value="1"/>
</dbReference>
<protein>
    <submittedName>
        <fullName evidence="2">Glycoside hydrolase</fullName>
    </submittedName>
</protein>
<evidence type="ECO:0000313" key="2">
    <source>
        <dbReference type="EMBL" id="PSR21861.1"/>
    </source>
</evidence>
<dbReference type="InterPro" id="IPR017853">
    <property type="entry name" value="GH"/>
</dbReference>
<feature type="domain" description="GH18" evidence="1">
    <location>
        <begin position="36"/>
        <end position="332"/>
    </location>
</feature>
<gene>
    <name evidence="2" type="ORF">C7B45_09230</name>
</gene>
<dbReference type="EMBL" id="PXYV01000026">
    <property type="protein sequence ID" value="PSR21861.1"/>
    <property type="molecule type" value="Genomic_DNA"/>
</dbReference>
<sequence length="332" mass="36224">MAWAGRAAILAGLAGGLIGIAPVGSVDEAQAAGPPLQVVGFWASDATAGLNGLYKYPRAITWFTPLWYSADAAGGLINRVDLSILKKVRAAHIPITPSVNDETGRQAFFDSPRTMLDTARNIADMVKQEHFQGVNIDFEPPQNRLSPQLTAFTVDLRDFLPKGSVITMSVVPNSGGAYDWSKLIPEVNQFVLMTYDEHDDGSYAGPVAATPWVQNLLARTLKFVPANKIDLGVAVYGYIWPKGSTVAKTVPYNAVSSAMRTHAKWDTRDQETYAVFSTITGPKIAWWESLEGMNQKIHLAQENHLAGVALWHLGYANDSVYQMLLHQIGTQP</sequence>
<dbReference type="PANTHER" id="PTHR46066:SF2">
    <property type="entry name" value="CHITINASE DOMAIN-CONTAINING PROTEIN 1"/>
    <property type="match status" value="1"/>
</dbReference>
<dbReference type="SMART" id="SM00636">
    <property type="entry name" value="Glyco_18"/>
    <property type="match status" value="1"/>
</dbReference>
<dbReference type="Proteomes" id="UP000241848">
    <property type="component" value="Unassembled WGS sequence"/>
</dbReference>
<evidence type="ECO:0000259" key="1">
    <source>
        <dbReference type="PROSITE" id="PS51910"/>
    </source>
</evidence>
<evidence type="ECO:0000313" key="3">
    <source>
        <dbReference type="Proteomes" id="UP000241848"/>
    </source>
</evidence>
<comment type="caution">
    <text evidence="2">The sequence shown here is derived from an EMBL/GenBank/DDBJ whole genome shotgun (WGS) entry which is preliminary data.</text>
</comment>
<dbReference type="InterPro" id="IPR011583">
    <property type="entry name" value="Chitinase_II/V-like_cat"/>
</dbReference>
<dbReference type="Gene3D" id="3.10.50.10">
    <property type="match status" value="1"/>
</dbReference>
<accession>A0A2T2WHY9</accession>
<dbReference type="GO" id="GO:0016787">
    <property type="term" value="F:hydrolase activity"/>
    <property type="evidence" value="ECO:0007669"/>
    <property type="project" value="UniProtKB-KW"/>
</dbReference>
<dbReference type="PROSITE" id="PS51910">
    <property type="entry name" value="GH18_2"/>
    <property type="match status" value="1"/>
</dbReference>